<protein>
    <submittedName>
        <fullName evidence="1">Uncharacterized protein</fullName>
    </submittedName>
</protein>
<name>A0ACD3AS75_9AGAR</name>
<organism evidence="1 2">
    <name type="scientific">Pluteus cervinus</name>
    <dbReference type="NCBI Taxonomy" id="181527"/>
    <lineage>
        <taxon>Eukaryota</taxon>
        <taxon>Fungi</taxon>
        <taxon>Dikarya</taxon>
        <taxon>Basidiomycota</taxon>
        <taxon>Agaricomycotina</taxon>
        <taxon>Agaricomycetes</taxon>
        <taxon>Agaricomycetidae</taxon>
        <taxon>Agaricales</taxon>
        <taxon>Pluteineae</taxon>
        <taxon>Pluteaceae</taxon>
        <taxon>Pluteus</taxon>
    </lineage>
</organism>
<sequence length="222" mass="24465">MSLCPLRRPLRRLSLLDKSRKDGDSIVTAVETEPKLSEKGDSSARLLAANPQNNPLVTDVPSCIKKNPIKIPTKVARSESDNDGICIGSAVYTYTQCLDTELKGCYHSRGEMMDAEVGRLRPSFCGGINGVEGRRGLQFAGSFQDSDDEGRPTKISLLLTSLLTSFSPTLLAPYALSHPITRQLSRTLLPYKIEGLEPTNVRLCRTSSTEFLFYRIRRGPTS</sequence>
<evidence type="ECO:0000313" key="2">
    <source>
        <dbReference type="Proteomes" id="UP000308600"/>
    </source>
</evidence>
<keyword evidence="2" id="KW-1185">Reference proteome</keyword>
<accession>A0ACD3AS75</accession>
<evidence type="ECO:0000313" key="1">
    <source>
        <dbReference type="EMBL" id="TFK68499.1"/>
    </source>
</evidence>
<reference evidence="1 2" key="1">
    <citation type="journal article" date="2019" name="Nat. Ecol. Evol.">
        <title>Megaphylogeny resolves global patterns of mushroom evolution.</title>
        <authorList>
            <person name="Varga T."/>
            <person name="Krizsan K."/>
            <person name="Foldi C."/>
            <person name="Dima B."/>
            <person name="Sanchez-Garcia M."/>
            <person name="Sanchez-Ramirez S."/>
            <person name="Szollosi G.J."/>
            <person name="Szarkandi J.G."/>
            <person name="Papp V."/>
            <person name="Albert L."/>
            <person name="Andreopoulos W."/>
            <person name="Angelini C."/>
            <person name="Antonin V."/>
            <person name="Barry K.W."/>
            <person name="Bougher N.L."/>
            <person name="Buchanan P."/>
            <person name="Buyck B."/>
            <person name="Bense V."/>
            <person name="Catcheside P."/>
            <person name="Chovatia M."/>
            <person name="Cooper J."/>
            <person name="Damon W."/>
            <person name="Desjardin D."/>
            <person name="Finy P."/>
            <person name="Geml J."/>
            <person name="Haridas S."/>
            <person name="Hughes K."/>
            <person name="Justo A."/>
            <person name="Karasinski D."/>
            <person name="Kautmanova I."/>
            <person name="Kiss B."/>
            <person name="Kocsube S."/>
            <person name="Kotiranta H."/>
            <person name="LaButti K.M."/>
            <person name="Lechner B.E."/>
            <person name="Liimatainen K."/>
            <person name="Lipzen A."/>
            <person name="Lukacs Z."/>
            <person name="Mihaltcheva S."/>
            <person name="Morgado L.N."/>
            <person name="Niskanen T."/>
            <person name="Noordeloos M.E."/>
            <person name="Ohm R.A."/>
            <person name="Ortiz-Santana B."/>
            <person name="Ovrebo C."/>
            <person name="Racz N."/>
            <person name="Riley R."/>
            <person name="Savchenko A."/>
            <person name="Shiryaev A."/>
            <person name="Soop K."/>
            <person name="Spirin V."/>
            <person name="Szebenyi C."/>
            <person name="Tomsovsky M."/>
            <person name="Tulloss R.E."/>
            <person name="Uehling J."/>
            <person name="Grigoriev I.V."/>
            <person name="Vagvolgyi C."/>
            <person name="Papp T."/>
            <person name="Martin F.M."/>
            <person name="Miettinen O."/>
            <person name="Hibbett D.S."/>
            <person name="Nagy L.G."/>
        </authorList>
    </citation>
    <scope>NUCLEOTIDE SEQUENCE [LARGE SCALE GENOMIC DNA]</scope>
    <source>
        <strain evidence="1 2">NL-1719</strain>
    </source>
</reference>
<dbReference type="Proteomes" id="UP000308600">
    <property type="component" value="Unassembled WGS sequence"/>
</dbReference>
<proteinExistence type="predicted"/>
<dbReference type="EMBL" id="ML208350">
    <property type="protein sequence ID" value="TFK68499.1"/>
    <property type="molecule type" value="Genomic_DNA"/>
</dbReference>
<gene>
    <name evidence="1" type="ORF">BDN72DRAFT_858361</name>
</gene>